<accession>A0A7V8FTU9</accession>
<evidence type="ECO:0000259" key="1">
    <source>
        <dbReference type="Pfam" id="PF03537"/>
    </source>
</evidence>
<gene>
    <name evidence="2" type="ORF">GAK35_03673</name>
</gene>
<dbReference type="PANTHER" id="PTHR35273:SF2">
    <property type="entry name" value="ALPHA-GALACTOSIDASE"/>
    <property type="match status" value="1"/>
</dbReference>
<dbReference type="InterPro" id="IPR013785">
    <property type="entry name" value="Aldolase_TIM"/>
</dbReference>
<dbReference type="SUPFAM" id="SSF51445">
    <property type="entry name" value="(Trans)glycosidases"/>
    <property type="match status" value="1"/>
</dbReference>
<sequence>MFKWSFLSILTVAGTLPCGLHVSIGAAPAVAATSVARWTPRATDTWQWQLRGTLDSSYEVDVYDVDLVDTPQATIDRLHQQNRRVVCYFSAGSWEKFRDDAGAIPAADQGKTLKGWDDERWLDIRSAGVRRFMTERRLDLAVKKRCDGVEPDNVDGYANDTGFPLTAHEQLVYNRFLAAEAHRRNLAVGLKNDLDQVEALAGDFDFAVNEQCHEFEECGKQRPFTAKGKPIFNAEYKPDYRDNRMNARTRLCAAAKAAGIHTLVLPLALDGSFRFSCDTP</sequence>
<evidence type="ECO:0000313" key="2">
    <source>
        <dbReference type="EMBL" id="KAF1039354.1"/>
    </source>
</evidence>
<protein>
    <recommendedName>
        <fullName evidence="1">Glycoside-hydrolase family GH114 TIM-barrel domain-containing protein</fullName>
    </recommendedName>
</protein>
<dbReference type="Pfam" id="PF03537">
    <property type="entry name" value="Glyco_hydro_114"/>
    <property type="match status" value="1"/>
</dbReference>
<feature type="domain" description="Glycoside-hydrolase family GH114 TIM-barrel" evidence="1">
    <location>
        <begin position="45"/>
        <end position="271"/>
    </location>
</feature>
<dbReference type="Proteomes" id="UP000462435">
    <property type="component" value="Unassembled WGS sequence"/>
</dbReference>
<name>A0A7V8FTU9_9BURK</name>
<dbReference type="AlphaFoldDB" id="A0A7V8FTU9"/>
<evidence type="ECO:0000313" key="3">
    <source>
        <dbReference type="Proteomes" id="UP000462435"/>
    </source>
</evidence>
<dbReference type="InterPro" id="IPR004352">
    <property type="entry name" value="GH114_TIM-barrel"/>
</dbReference>
<dbReference type="PANTHER" id="PTHR35273">
    <property type="entry name" value="ALPHA-1,4 POLYGALACTOSAMINIDASE, PUTATIVE (AFU_ORTHOLOGUE AFUA_3G07890)-RELATED"/>
    <property type="match status" value="1"/>
</dbReference>
<reference evidence="3" key="1">
    <citation type="journal article" date="2020" name="MBio">
        <title>Horizontal gene transfer to a defensive symbiont with a reduced genome amongst a multipartite beetle microbiome.</title>
        <authorList>
            <person name="Waterworth S.C."/>
            <person name="Florez L.V."/>
            <person name="Rees E.R."/>
            <person name="Hertweck C."/>
            <person name="Kaltenpoth M."/>
            <person name="Kwan J.C."/>
        </authorList>
    </citation>
    <scope>NUCLEOTIDE SEQUENCE [LARGE SCALE GENOMIC DNA]</scope>
</reference>
<proteinExistence type="predicted"/>
<comment type="caution">
    <text evidence="2">The sequence shown here is derived from an EMBL/GenBank/DDBJ whole genome shotgun (WGS) entry which is preliminary data.</text>
</comment>
<dbReference type="InterPro" id="IPR017853">
    <property type="entry name" value="GH"/>
</dbReference>
<dbReference type="EMBL" id="WNDX01000153">
    <property type="protein sequence ID" value="KAF1039354.1"/>
    <property type="molecule type" value="Genomic_DNA"/>
</dbReference>
<organism evidence="2 3">
    <name type="scientific">Herbaspirillum frisingense</name>
    <dbReference type="NCBI Taxonomy" id="92645"/>
    <lineage>
        <taxon>Bacteria</taxon>
        <taxon>Pseudomonadati</taxon>
        <taxon>Pseudomonadota</taxon>
        <taxon>Betaproteobacteria</taxon>
        <taxon>Burkholderiales</taxon>
        <taxon>Oxalobacteraceae</taxon>
        <taxon>Herbaspirillum</taxon>
    </lineage>
</organism>
<dbReference type="Gene3D" id="3.20.20.70">
    <property type="entry name" value="Aldolase class I"/>
    <property type="match status" value="1"/>
</dbReference>